<name>A0A1G2JQH2_9BACT</name>
<evidence type="ECO:0000313" key="3">
    <source>
        <dbReference type="EMBL" id="OGZ88498.1"/>
    </source>
</evidence>
<feature type="region of interest" description="Disordered" evidence="1">
    <location>
        <begin position="139"/>
        <end position="159"/>
    </location>
</feature>
<dbReference type="PANTHER" id="PTHR38008">
    <property type="entry name" value="HEMOLYSIN-RELATED"/>
    <property type="match status" value="1"/>
</dbReference>
<dbReference type="EMBL" id="MHPU01000021">
    <property type="protein sequence ID" value="OGZ88498.1"/>
    <property type="molecule type" value="Genomic_DNA"/>
</dbReference>
<organism evidence="3 4">
    <name type="scientific">Candidatus Staskawiczbacteria bacterium RIFOXYD1_FULL_32_13</name>
    <dbReference type="NCBI Taxonomy" id="1802234"/>
    <lineage>
        <taxon>Bacteria</taxon>
        <taxon>Candidatus Staskawicziibacteriota</taxon>
    </lineage>
</organism>
<accession>A0A1G2JQH2</accession>
<keyword evidence="2" id="KW-0472">Membrane</keyword>
<proteinExistence type="predicted"/>
<dbReference type="Pfam" id="PF03891">
    <property type="entry name" value="DUF333"/>
    <property type="match status" value="1"/>
</dbReference>
<dbReference type="Proteomes" id="UP000178935">
    <property type="component" value="Unassembled WGS sequence"/>
</dbReference>
<reference evidence="3 4" key="1">
    <citation type="journal article" date="2016" name="Nat. Commun.">
        <title>Thousands of microbial genomes shed light on interconnected biogeochemical processes in an aquifer system.</title>
        <authorList>
            <person name="Anantharaman K."/>
            <person name="Brown C.T."/>
            <person name="Hug L.A."/>
            <person name="Sharon I."/>
            <person name="Castelle C.J."/>
            <person name="Probst A.J."/>
            <person name="Thomas B.C."/>
            <person name="Singh A."/>
            <person name="Wilkins M.J."/>
            <person name="Karaoz U."/>
            <person name="Brodie E.L."/>
            <person name="Williams K.H."/>
            <person name="Hubbard S.S."/>
            <person name="Banfield J.F."/>
        </authorList>
    </citation>
    <scope>NUCLEOTIDE SEQUENCE [LARGE SCALE GENOMIC DNA]</scope>
</reference>
<protein>
    <recommendedName>
        <fullName evidence="5">DUF333 domain-containing protein</fullName>
    </recommendedName>
</protein>
<feature type="transmembrane region" description="Helical" evidence="2">
    <location>
        <begin position="6"/>
        <end position="27"/>
    </location>
</feature>
<comment type="caution">
    <text evidence="3">The sequence shown here is derived from an EMBL/GenBank/DDBJ whole genome shotgun (WGS) entry which is preliminary data.</text>
</comment>
<evidence type="ECO:0000313" key="4">
    <source>
        <dbReference type="Proteomes" id="UP000178935"/>
    </source>
</evidence>
<evidence type="ECO:0000256" key="1">
    <source>
        <dbReference type="SAM" id="MobiDB-lite"/>
    </source>
</evidence>
<dbReference type="AlphaFoldDB" id="A0A1G2JQH2"/>
<keyword evidence="2" id="KW-0812">Transmembrane</keyword>
<evidence type="ECO:0000256" key="2">
    <source>
        <dbReference type="SAM" id="Phobius"/>
    </source>
</evidence>
<sequence>MKINFWGKIALVIAIVLVVTGFVVWYFSLQNLKPITTNNNQNNLANPASENCIQKGGTLLMRENKKGQYGVCLFEDNMQCEEWALLRGRCPVGGLKITGYENDAQIYCAITGGQVEGVGTSTPMCKRVDGTYCNTQANLDGECPDPNDPNPNAGNTEAP</sequence>
<dbReference type="PANTHER" id="PTHR38008:SF2">
    <property type="entry name" value="HEMOLYSIN"/>
    <property type="match status" value="1"/>
</dbReference>
<keyword evidence="2" id="KW-1133">Transmembrane helix</keyword>
<gene>
    <name evidence="3" type="ORF">A2561_01510</name>
</gene>
<evidence type="ECO:0008006" key="5">
    <source>
        <dbReference type="Google" id="ProtNLM"/>
    </source>
</evidence>
<dbReference type="InterPro" id="IPR005590">
    <property type="entry name" value="DUF333"/>
</dbReference>